<feature type="region of interest" description="Disordered" evidence="8">
    <location>
        <begin position="295"/>
        <end position="318"/>
    </location>
</feature>
<accession>A0A7W4V3Y3</accession>
<keyword evidence="3 7" id="KW-0378">Hydrolase</keyword>
<dbReference type="InterPro" id="IPR052176">
    <property type="entry name" value="Glycosyl_Hydrlase_43_Enz"/>
</dbReference>
<feature type="compositionally biased region" description="Polar residues" evidence="8">
    <location>
        <begin position="305"/>
        <end position="318"/>
    </location>
</feature>
<comment type="caution">
    <text evidence="9">The sequence shown here is derived from an EMBL/GenBank/DDBJ whole genome shotgun (WGS) entry which is preliminary data.</text>
</comment>
<dbReference type="GO" id="GO:0004553">
    <property type="term" value="F:hydrolase activity, hydrolyzing O-glycosyl compounds"/>
    <property type="evidence" value="ECO:0007669"/>
    <property type="project" value="InterPro"/>
</dbReference>
<feature type="site" description="Important for catalytic activity, responsible for pKa modulation of the active site Glu and correct orientation of both the proton donor and substrate" evidence="6">
    <location>
        <position position="123"/>
    </location>
</feature>
<evidence type="ECO:0000256" key="3">
    <source>
        <dbReference type="ARBA" id="ARBA00022801"/>
    </source>
</evidence>
<dbReference type="AlphaFoldDB" id="A0A7W4V3Y3"/>
<protein>
    <submittedName>
        <fullName evidence="9">GH43 family beta-xylosidase</fullName>
    </submittedName>
</protein>
<evidence type="ECO:0000256" key="6">
    <source>
        <dbReference type="PIRSR" id="PIRSR606710-2"/>
    </source>
</evidence>
<dbReference type="GO" id="GO:0045493">
    <property type="term" value="P:xylan catabolic process"/>
    <property type="evidence" value="ECO:0007669"/>
    <property type="project" value="UniProtKB-KW"/>
</dbReference>
<keyword evidence="10" id="KW-1185">Reference proteome</keyword>
<dbReference type="RefSeq" id="WP_165140346.1">
    <property type="nucleotide sequence ID" value="NZ_CP049255.1"/>
</dbReference>
<keyword evidence="4" id="KW-0119">Carbohydrate metabolism</keyword>
<evidence type="ECO:0000256" key="8">
    <source>
        <dbReference type="SAM" id="MobiDB-lite"/>
    </source>
</evidence>
<dbReference type="InterPro" id="IPR006710">
    <property type="entry name" value="Glyco_hydro_43"/>
</dbReference>
<organism evidence="9 10">
    <name type="scientific">Microbacterium endophyticum</name>
    <dbReference type="NCBI Taxonomy" id="1526412"/>
    <lineage>
        <taxon>Bacteria</taxon>
        <taxon>Bacillati</taxon>
        <taxon>Actinomycetota</taxon>
        <taxon>Actinomycetes</taxon>
        <taxon>Micrococcales</taxon>
        <taxon>Microbacteriaceae</taxon>
        <taxon>Microbacterium</taxon>
    </lineage>
</organism>
<dbReference type="Proteomes" id="UP000529310">
    <property type="component" value="Unassembled WGS sequence"/>
</dbReference>
<dbReference type="EMBL" id="JACHWQ010000006">
    <property type="protein sequence ID" value="MBB2976407.1"/>
    <property type="molecule type" value="Genomic_DNA"/>
</dbReference>
<gene>
    <name evidence="9" type="ORF">FHX49_001982</name>
</gene>
<dbReference type="Gene3D" id="2.115.10.20">
    <property type="entry name" value="Glycosyl hydrolase domain, family 43"/>
    <property type="match status" value="1"/>
</dbReference>
<keyword evidence="5 7" id="KW-0326">Glycosidase</keyword>
<dbReference type="PANTHER" id="PTHR43772:SF2">
    <property type="entry name" value="PUTATIVE (AFU_ORTHOLOGUE AFUA_2G04480)-RELATED"/>
    <property type="match status" value="1"/>
</dbReference>
<keyword evidence="2" id="KW-0624">Polysaccharide degradation</keyword>
<evidence type="ECO:0000313" key="10">
    <source>
        <dbReference type="Proteomes" id="UP000529310"/>
    </source>
</evidence>
<evidence type="ECO:0000256" key="4">
    <source>
        <dbReference type="ARBA" id="ARBA00023277"/>
    </source>
</evidence>
<dbReference type="SUPFAM" id="SSF75005">
    <property type="entry name" value="Arabinanase/levansucrase/invertase"/>
    <property type="match status" value="1"/>
</dbReference>
<evidence type="ECO:0000256" key="7">
    <source>
        <dbReference type="RuleBase" id="RU361187"/>
    </source>
</evidence>
<evidence type="ECO:0000256" key="1">
    <source>
        <dbReference type="ARBA" id="ARBA00009865"/>
    </source>
</evidence>
<sequence length="318" mass="35102">MSAPVYAEYFADPFVLQLSDGSYVAYGTGRPPATGDAVFEALTSTDLTYWQSRGRVLPRLPAAFGDEYWAPEVLEADGEWWMYYSVGHGIEGHHLRVARAEHPLGPFVDQGVNLTPSESFAIDAHPFRDLDGTWYLFFARDVLHHSRPGTHLAVLRLSAMDAAEGAPVSILEPNADWQIFERDRHIYNGTFDWHTLEGPTVVYRAGRYWMTYSGGAWTGEGYAVSWAVADHPTGPWAHAPQGTAPLLKTNDSALIGPGHNSLTVSPDGDDVIVFHAWDAHHDARKMHVHRISFQPEGPWVDGPTQDPSISASTAGMTH</sequence>
<reference evidence="9 10" key="1">
    <citation type="submission" date="2020-08" db="EMBL/GenBank/DDBJ databases">
        <title>Sequencing the genomes of 1000 actinobacteria strains.</title>
        <authorList>
            <person name="Klenk H.-P."/>
        </authorList>
    </citation>
    <scope>NUCLEOTIDE SEQUENCE [LARGE SCALE GENOMIC DNA]</scope>
    <source>
        <strain evidence="9 10">DSM 27099</strain>
    </source>
</reference>
<comment type="similarity">
    <text evidence="1 7">Belongs to the glycosyl hydrolase 43 family.</text>
</comment>
<name>A0A7W4V3Y3_9MICO</name>
<evidence type="ECO:0000313" key="9">
    <source>
        <dbReference type="EMBL" id="MBB2976407.1"/>
    </source>
</evidence>
<dbReference type="Pfam" id="PF04616">
    <property type="entry name" value="Glyco_hydro_43"/>
    <property type="match status" value="1"/>
</dbReference>
<proteinExistence type="inferred from homology"/>
<evidence type="ECO:0000256" key="2">
    <source>
        <dbReference type="ARBA" id="ARBA00022651"/>
    </source>
</evidence>
<dbReference type="InterPro" id="IPR023296">
    <property type="entry name" value="Glyco_hydro_beta-prop_sf"/>
</dbReference>
<dbReference type="CDD" id="cd08991">
    <property type="entry name" value="GH43_HoAraf43-like"/>
    <property type="match status" value="1"/>
</dbReference>
<dbReference type="PANTHER" id="PTHR43772">
    <property type="entry name" value="ENDO-1,4-BETA-XYLANASE"/>
    <property type="match status" value="1"/>
</dbReference>
<evidence type="ECO:0000256" key="5">
    <source>
        <dbReference type="ARBA" id="ARBA00023295"/>
    </source>
</evidence>
<keyword evidence="2" id="KW-0858">Xylan degradation</keyword>